<proteinExistence type="predicted"/>
<keyword evidence="5" id="KW-1185">Reference proteome</keyword>
<feature type="domain" description="Competence protein CoiA-like N-terminal" evidence="2">
    <location>
        <begin position="23"/>
        <end position="62"/>
    </location>
</feature>
<dbReference type="Pfam" id="PF25166">
    <property type="entry name" value="CoiA_C"/>
    <property type="match status" value="1"/>
</dbReference>
<reference evidence="4 5" key="1">
    <citation type="submission" date="2023-12" db="EMBL/GenBank/DDBJ databases">
        <title>Jeotgalibacillus haloalkaliphilus sp. nov., a novel salt-tolerant bacteria, isolated from the estuary of the Fenhe River into the Yellow River.</title>
        <authorList>
            <person name="Li Y."/>
        </authorList>
    </citation>
    <scope>NUCLEOTIDE SEQUENCE [LARGE SCALE GENOMIC DNA]</scope>
    <source>
        <strain evidence="4 5">HH7-29</strain>
    </source>
</reference>
<sequence length="399" mass="47378">MLIAETMLGKPISLYLAQHNSPFINLLRKQQLRCPSCKSTVLVKSGQKVIPHFAHKSKAACSGFSENESIFHLYAKTELNRWLSFQSLHTELEKTYPQINRRADISVKLKSNEYAVEFQCSPISSELQHARSSDYRQIGVIPFWILPAELVKKEKLIKLTAFYQQFIRYSQTANQFYLITYSPEKQSFTIYHHLMPLSKTFFCTDYTTYPQKTVHFPSFPVSSFKMTEQTYQLQIKMNEKWLINIFKYRKSVRDPLLRKLYENNLSLFEVPVWVGLPLKSNIYFADSPMEWQFYLYLKIKKSKVFAQQQLVYELKQLIYKRVLTVRRLMEPAPFNFVEIAVEEMLHLLLQCHVIQKEGNRFSVHSTETGREIDAQNRKEHIEVFYRKMKVKIIQEYNRR</sequence>
<dbReference type="InterPro" id="IPR010330">
    <property type="entry name" value="CoiA_nuc"/>
</dbReference>
<organism evidence="4 5">
    <name type="scientific">Jeotgalibacillus haloalkalitolerans</name>
    <dbReference type="NCBI Taxonomy" id="3104292"/>
    <lineage>
        <taxon>Bacteria</taxon>
        <taxon>Bacillati</taxon>
        <taxon>Bacillota</taxon>
        <taxon>Bacilli</taxon>
        <taxon>Bacillales</taxon>
        <taxon>Caryophanaceae</taxon>
        <taxon>Jeotgalibacillus</taxon>
    </lineage>
</organism>
<evidence type="ECO:0000259" key="1">
    <source>
        <dbReference type="Pfam" id="PF06054"/>
    </source>
</evidence>
<accession>A0ABU5KP13</accession>
<dbReference type="EMBL" id="JAXQNN010000004">
    <property type="protein sequence ID" value="MDZ5713003.1"/>
    <property type="molecule type" value="Genomic_DNA"/>
</dbReference>
<comment type="caution">
    <text evidence="4">The sequence shown here is derived from an EMBL/GenBank/DDBJ whole genome shotgun (WGS) entry which is preliminary data.</text>
</comment>
<dbReference type="Pfam" id="PF06054">
    <property type="entry name" value="CoiA_nuc"/>
    <property type="match status" value="1"/>
</dbReference>
<dbReference type="Pfam" id="PF25164">
    <property type="entry name" value="CoiA_N"/>
    <property type="match status" value="1"/>
</dbReference>
<feature type="domain" description="Competence protein CoiA C-terminal" evidence="3">
    <location>
        <begin position="246"/>
        <end position="354"/>
    </location>
</feature>
<dbReference type="RefSeq" id="WP_322421980.1">
    <property type="nucleotide sequence ID" value="NZ_JAXQNN010000004.1"/>
</dbReference>
<protein>
    <submittedName>
        <fullName evidence="4">Competence protein CoiA family protein</fullName>
    </submittedName>
</protein>
<feature type="domain" description="Competence protein CoiA nuclease-like" evidence="1">
    <location>
        <begin position="68"/>
        <end position="218"/>
    </location>
</feature>
<dbReference type="Proteomes" id="UP001292084">
    <property type="component" value="Unassembled WGS sequence"/>
</dbReference>
<evidence type="ECO:0000259" key="3">
    <source>
        <dbReference type="Pfam" id="PF25166"/>
    </source>
</evidence>
<name>A0ABU5KP13_9BACL</name>
<dbReference type="InterPro" id="IPR057253">
    <property type="entry name" value="CoiA-like_N"/>
</dbReference>
<dbReference type="InterPro" id="IPR057252">
    <property type="entry name" value="CoiA_C"/>
</dbReference>
<evidence type="ECO:0000313" key="4">
    <source>
        <dbReference type="EMBL" id="MDZ5713003.1"/>
    </source>
</evidence>
<evidence type="ECO:0000313" key="5">
    <source>
        <dbReference type="Proteomes" id="UP001292084"/>
    </source>
</evidence>
<gene>
    <name evidence="4" type="ORF">UFB30_12270</name>
</gene>
<evidence type="ECO:0000259" key="2">
    <source>
        <dbReference type="Pfam" id="PF25164"/>
    </source>
</evidence>